<name>A0A9W7W5K6_9PEZI</name>
<organism evidence="1 2">
    <name type="scientific">Teratosphaeria destructans</name>
    <dbReference type="NCBI Taxonomy" id="418781"/>
    <lineage>
        <taxon>Eukaryota</taxon>
        <taxon>Fungi</taxon>
        <taxon>Dikarya</taxon>
        <taxon>Ascomycota</taxon>
        <taxon>Pezizomycotina</taxon>
        <taxon>Dothideomycetes</taxon>
        <taxon>Dothideomycetidae</taxon>
        <taxon>Mycosphaerellales</taxon>
        <taxon>Teratosphaeriaceae</taxon>
        <taxon>Teratosphaeria</taxon>
    </lineage>
</organism>
<reference evidence="1 2" key="2">
    <citation type="journal article" date="2021" name="Curr. Genet.">
        <title>Genetic response to nitrogen starvation in the aggressive Eucalyptus foliar pathogen Teratosphaeria destructans.</title>
        <authorList>
            <person name="Havenga M."/>
            <person name="Wingfield B.D."/>
            <person name="Wingfield M.J."/>
            <person name="Dreyer L.L."/>
            <person name="Roets F."/>
            <person name="Aylward J."/>
        </authorList>
    </citation>
    <scope>NUCLEOTIDE SEQUENCE [LARGE SCALE GENOMIC DNA]</scope>
    <source>
        <strain evidence="1">CMW44962</strain>
    </source>
</reference>
<gene>
    <name evidence="1" type="ORF">Tdes44962_MAKER07942</name>
</gene>
<keyword evidence="2" id="KW-1185">Reference proteome</keyword>
<protein>
    <submittedName>
        <fullName evidence="1">Uncharacterized protein</fullName>
    </submittedName>
</protein>
<evidence type="ECO:0000313" key="1">
    <source>
        <dbReference type="EMBL" id="KAH9840396.1"/>
    </source>
</evidence>
<reference evidence="1 2" key="1">
    <citation type="journal article" date="2018" name="IMA Fungus">
        <title>IMA Genome-F 10: Nine draft genome sequences of Claviceps purpurea s.lat., including C. arundinis, C. humidiphila, and C. cf. spartinae, pseudomolecules for the pitch canker pathogen Fusarium circinatum, draft genome of Davidsoniella eucalypti, Grosmannia galeiformis, Quambalaria eucalypti, and Teratosphaeria destructans.</title>
        <authorList>
            <person name="Wingfield B.D."/>
            <person name="Liu M."/>
            <person name="Nguyen H.D."/>
            <person name="Lane F.A."/>
            <person name="Morgan S.W."/>
            <person name="De Vos L."/>
            <person name="Wilken P.M."/>
            <person name="Duong T.A."/>
            <person name="Aylward J."/>
            <person name="Coetzee M.P."/>
            <person name="Dadej K."/>
            <person name="De Beer Z.W."/>
            <person name="Findlay W."/>
            <person name="Havenga M."/>
            <person name="Kolarik M."/>
            <person name="Menzies J.G."/>
            <person name="Naidoo K."/>
            <person name="Pochopski O."/>
            <person name="Shoukouhi P."/>
            <person name="Santana Q.C."/>
            <person name="Seifert K.A."/>
            <person name="Soal N."/>
            <person name="Steenkamp E.T."/>
            <person name="Tatham C.T."/>
            <person name="van der Nest M.A."/>
            <person name="Wingfield M.J."/>
        </authorList>
    </citation>
    <scope>NUCLEOTIDE SEQUENCE [LARGE SCALE GENOMIC DNA]</scope>
    <source>
        <strain evidence="1">CMW44962</strain>
    </source>
</reference>
<evidence type="ECO:0000313" key="2">
    <source>
        <dbReference type="Proteomes" id="UP001138500"/>
    </source>
</evidence>
<comment type="caution">
    <text evidence="1">The sequence shown here is derived from an EMBL/GenBank/DDBJ whole genome shotgun (WGS) entry which is preliminary data.</text>
</comment>
<dbReference type="EMBL" id="RIBY02000569">
    <property type="protein sequence ID" value="KAH9840396.1"/>
    <property type="molecule type" value="Genomic_DNA"/>
</dbReference>
<accession>A0A9W7W5K6</accession>
<proteinExistence type="predicted"/>
<dbReference type="AlphaFoldDB" id="A0A9W7W5K6"/>
<sequence>MGEGIIAIRIEVEGLRKNDGRSGKGEERLGEVGSVTQIGVLQGGSRGYLSAKLRRKKADLALCSSQVGFAHGWRQSIHGVHRRNGKCTVASANVA</sequence>
<dbReference type="Proteomes" id="UP001138500">
    <property type="component" value="Unassembled WGS sequence"/>
</dbReference>